<dbReference type="InterPro" id="IPR050306">
    <property type="entry name" value="PfkB_Carbo_kinase"/>
</dbReference>
<evidence type="ECO:0000256" key="1">
    <source>
        <dbReference type="ARBA" id="ARBA00010688"/>
    </source>
</evidence>
<dbReference type="InterPro" id="IPR011611">
    <property type="entry name" value="PfkB_dom"/>
</dbReference>
<evidence type="ECO:0000313" key="6">
    <source>
        <dbReference type="Proteomes" id="UP001144110"/>
    </source>
</evidence>
<reference evidence="5" key="1">
    <citation type="submission" date="2022-11" db="EMBL/GenBank/DDBJ databases">
        <title>Candidatus Alkanophaga archaea from heated hydrothermal vent sediment oxidize petroleum alkanes.</title>
        <authorList>
            <person name="Zehnle H."/>
            <person name="Laso-Perez R."/>
            <person name="Lipp J."/>
            <person name="Teske A."/>
            <person name="Wegener G."/>
        </authorList>
    </citation>
    <scope>NUCLEOTIDE SEQUENCE</scope>
    <source>
        <strain evidence="5">MCA70</strain>
    </source>
</reference>
<dbReference type="Gene3D" id="3.40.1190.20">
    <property type="match status" value="1"/>
</dbReference>
<dbReference type="Proteomes" id="UP001144110">
    <property type="component" value="Unassembled WGS sequence"/>
</dbReference>
<comment type="caution">
    <text evidence="5">The sequence shown here is derived from an EMBL/GenBank/DDBJ whole genome shotgun (WGS) entry which is preliminary data.</text>
</comment>
<proteinExistence type="inferred from homology"/>
<dbReference type="AlphaFoldDB" id="A0AAE3TES3"/>
<sequence>MFDICVIGHITRDIIKIGNNIKEQVGGVVYYFSLGWKSLDPSSKVAVVTKCSKEDKHLLNELVRKNIQVFWRENENTTIFENIYNSKLTTRTQRVKAVASPFTLEDIPSVSAKFFHLGPLINSDISLEIIKHLSRVSKVSLDIQGCVRKIEEGIVKEFKWKKIEEILPFVTVLKADEREIKVSMETDNLEIAVERLKRFGIKEIIITCGEKGSIIFSNSKIFTIPAYSPAKIVDVTGCGDTYIAAYLYKRLQGFCIKEAGMFASAASALKIESFGALKKNADGVEKFLKEIKKKSDQIPLEK</sequence>
<dbReference type="PANTHER" id="PTHR43085:SF57">
    <property type="entry name" value="CARBOHYDRATE KINASE PFKB DOMAIN-CONTAINING PROTEIN"/>
    <property type="match status" value="1"/>
</dbReference>
<evidence type="ECO:0000256" key="3">
    <source>
        <dbReference type="ARBA" id="ARBA00022777"/>
    </source>
</evidence>
<dbReference type="Pfam" id="PF00294">
    <property type="entry name" value="PfkB"/>
    <property type="match status" value="1"/>
</dbReference>
<evidence type="ECO:0000313" key="5">
    <source>
        <dbReference type="EMBL" id="MDF2953322.1"/>
    </source>
</evidence>
<evidence type="ECO:0000259" key="4">
    <source>
        <dbReference type="Pfam" id="PF00294"/>
    </source>
</evidence>
<dbReference type="EMBL" id="JAPHEG010000002">
    <property type="protein sequence ID" value="MDF2953322.1"/>
    <property type="molecule type" value="Genomic_DNA"/>
</dbReference>
<comment type="similarity">
    <text evidence="1">Belongs to the carbohydrate kinase PfkB family.</text>
</comment>
<keyword evidence="2" id="KW-0808">Transferase</keyword>
<name>A0AAE3TES3_9BACT</name>
<keyword evidence="3 5" id="KW-0418">Kinase</keyword>
<protein>
    <submittedName>
        <fullName evidence="5">Sugar or nucleoside kinase</fullName>
    </submittedName>
</protein>
<dbReference type="SUPFAM" id="SSF53613">
    <property type="entry name" value="Ribokinase-like"/>
    <property type="match status" value="1"/>
</dbReference>
<feature type="domain" description="Carbohydrate kinase PfkB" evidence="4">
    <location>
        <begin position="112"/>
        <end position="277"/>
    </location>
</feature>
<dbReference type="GO" id="GO:0016301">
    <property type="term" value="F:kinase activity"/>
    <property type="evidence" value="ECO:0007669"/>
    <property type="project" value="UniProtKB-KW"/>
</dbReference>
<accession>A0AAE3TES3</accession>
<organism evidence="5 6">
    <name type="scientific">Candidatus Thermodesulfobacterium syntrophicum</name>
    <dbReference type="NCBI Taxonomy" id="3060442"/>
    <lineage>
        <taxon>Bacteria</taxon>
        <taxon>Pseudomonadati</taxon>
        <taxon>Thermodesulfobacteriota</taxon>
        <taxon>Thermodesulfobacteria</taxon>
        <taxon>Thermodesulfobacteriales</taxon>
        <taxon>Thermodesulfobacteriaceae</taxon>
        <taxon>Thermodesulfobacterium</taxon>
    </lineage>
</organism>
<dbReference type="PANTHER" id="PTHR43085">
    <property type="entry name" value="HEXOKINASE FAMILY MEMBER"/>
    <property type="match status" value="1"/>
</dbReference>
<gene>
    <name evidence="5" type="ORF">OD816_000567</name>
</gene>
<evidence type="ECO:0000256" key="2">
    <source>
        <dbReference type="ARBA" id="ARBA00022679"/>
    </source>
</evidence>
<dbReference type="InterPro" id="IPR029056">
    <property type="entry name" value="Ribokinase-like"/>
</dbReference>